<keyword evidence="4" id="KW-0274">FAD</keyword>
<comment type="cofactor">
    <cofactor evidence="1">
        <name>FAD</name>
        <dbReference type="ChEBI" id="CHEBI:57692"/>
    </cofactor>
</comment>
<organism evidence="8 9">
    <name type="scientific">Sphingobium yanoikuyae</name>
    <name type="common">Sphingomonas yanoikuyae</name>
    <dbReference type="NCBI Taxonomy" id="13690"/>
    <lineage>
        <taxon>Bacteria</taxon>
        <taxon>Pseudomonadati</taxon>
        <taxon>Pseudomonadota</taxon>
        <taxon>Alphaproteobacteria</taxon>
        <taxon>Sphingomonadales</taxon>
        <taxon>Sphingomonadaceae</taxon>
        <taxon>Sphingobium</taxon>
    </lineage>
</organism>
<evidence type="ECO:0000256" key="5">
    <source>
        <dbReference type="ARBA" id="ARBA00023002"/>
    </source>
</evidence>
<dbReference type="InterPro" id="IPR037069">
    <property type="entry name" value="AcylCoA_DH/ox_N_sf"/>
</dbReference>
<reference evidence="8 9" key="1">
    <citation type="submission" date="2020-04" db="EMBL/GenBank/DDBJ databases">
        <title>The Whole Genome Analysis of High salt-tolerant Sphingobium yanoikuyae YC-XJ2 with Aryl organophosphorus flame retardants (aryl-OPFRs)-degrading capacity and characteristics of Related phosphotriesterase.</title>
        <authorList>
            <person name="Li X."/>
        </authorList>
    </citation>
    <scope>NUCLEOTIDE SEQUENCE [LARGE SCALE GENOMIC DNA]</scope>
    <source>
        <strain evidence="8 9">YC-XJ2</strain>
    </source>
</reference>
<dbReference type="PANTHER" id="PTHR43884">
    <property type="entry name" value="ACYL-COA DEHYDROGENASE"/>
    <property type="match status" value="1"/>
</dbReference>
<comment type="similarity">
    <text evidence="2">Belongs to the acyl-CoA dehydrogenase family.</text>
</comment>
<dbReference type="Gene3D" id="2.40.110.10">
    <property type="entry name" value="Butyryl-CoA Dehydrogenase, subunit A, domain 2"/>
    <property type="match status" value="1"/>
</dbReference>
<dbReference type="SUPFAM" id="SSF56645">
    <property type="entry name" value="Acyl-CoA dehydrogenase NM domain-like"/>
    <property type="match status" value="1"/>
</dbReference>
<dbReference type="Gene3D" id="1.20.140.10">
    <property type="entry name" value="Butyryl-CoA Dehydrogenase, subunit A, domain 3"/>
    <property type="match status" value="1"/>
</dbReference>
<feature type="domain" description="Acyl-CoA dehydrogenase/oxidase N-terminal" evidence="7">
    <location>
        <begin position="15"/>
        <end position="118"/>
    </location>
</feature>
<dbReference type="RefSeq" id="WP_169860903.1">
    <property type="nucleotide sequence ID" value="NZ_CP053021.1"/>
</dbReference>
<proteinExistence type="inferred from homology"/>
<accession>A0A6M4G688</accession>
<dbReference type="InterPro" id="IPR046373">
    <property type="entry name" value="Acyl-CoA_Oxase/DH_mid-dom_sf"/>
</dbReference>
<gene>
    <name evidence="8" type="ORF">HH800_09595</name>
</gene>
<dbReference type="InterPro" id="IPR036250">
    <property type="entry name" value="AcylCo_DH-like_C"/>
</dbReference>
<dbReference type="PANTHER" id="PTHR43884:SF20">
    <property type="entry name" value="ACYL-COA DEHYDROGENASE FADE28"/>
    <property type="match status" value="1"/>
</dbReference>
<keyword evidence="5" id="KW-0560">Oxidoreductase</keyword>
<dbReference type="Gene3D" id="1.10.540.10">
    <property type="entry name" value="Acyl-CoA dehydrogenase/oxidase, N-terminal domain"/>
    <property type="match status" value="1"/>
</dbReference>
<dbReference type="Proteomes" id="UP000502611">
    <property type="component" value="Chromosome"/>
</dbReference>
<protein>
    <submittedName>
        <fullName evidence="8">Acyl-CoA/acyl-ACP dehydrogenase</fullName>
    </submittedName>
</protein>
<keyword evidence="3" id="KW-0285">Flavoprotein</keyword>
<dbReference type="InterPro" id="IPR009100">
    <property type="entry name" value="AcylCoA_DH/oxidase_NM_dom_sf"/>
</dbReference>
<evidence type="ECO:0000259" key="6">
    <source>
        <dbReference type="Pfam" id="PF00441"/>
    </source>
</evidence>
<dbReference type="Pfam" id="PF00441">
    <property type="entry name" value="Acyl-CoA_dh_1"/>
    <property type="match status" value="1"/>
</dbReference>
<dbReference type="GO" id="GO:0050660">
    <property type="term" value="F:flavin adenine dinucleotide binding"/>
    <property type="evidence" value="ECO:0007669"/>
    <property type="project" value="InterPro"/>
</dbReference>
<name>A0A6M4G688_SPHYA</name>
<evidence type="ECO:0000313" key="8">
    <source>
        <dbReference type="EMBL" id="QJR02416.1"/>
    </source>
</evidence>
<dbReference type="InterPro" id="IPR013786">
    <property type="entry name" value="AcylCoA_DH/ox_N"/>
</dbReference>
<feature type="domain" description="Acyl-CoA dehydrogenase/oxidase C-terminal" evidence="6">
    <location>
        <begin position="216"/>
        <end position="348"/>
    </location>
</feature>
<dbReference type="EMBL" id="CP053021">
    <property type="protein sequence ID" value="QJR02416.1"/>
    <property type="molecule type" value="Genomic_DNA"/>
</dbReference>
<evidence type="ECO:0000313" key="9">
    <source>
        <dbReference type="Proteomes" id="UP000502611"/>
    </source>
</evidence>
<evidence type="ECO:0000256" key="3">
    <source>
        <dbReference type="ARBA" id="ARBA00022630"/>
    </source>
</evidence>
<evidence type="ECO:0000259" key="7">
    <source>
        <dbReference type="Pfam" id="PF02771"/>
    </source>
</evidence>
<evidence type="ECO:0000256" key="4">
    <source>
        <dbReference type="ARBA" id="ARBA00022827"/>
    </source>
</evidence>
<evidence type="ECO:0000256" key="2">
    <source>
        <dbReference type="ARBA" id="ARBA00009347"/>
    </source>
</evidence>
<sequence>MSILYDDAQQAIGGEAVRILADRTRSETLKALLETTGRYDMRFWETCKEQGWTAVGIPEVFGGIGLGLVELGLIAEAIGQVAGGAPFLGTGHGVAQAILRYGSDALKERWLPTLASGETIGAVAFAEGADMLPSEPALRLTHGRLVGAKPAVCAGAVAQVALVLASGKQGPVLALVELAGDGVTRNMVHTFDNSRCTADLHFDGVEASVLTGEGALLAARAVLELQAVVTAHEQVGGAEAMLGKARDYAMDRRAFGQLIGGFQSVKHRIAEGYVLVELARANAIHAAASEGEADFGRHAAAARLSATEAYDSVSRDATQVHGGIGVTWEADLHLHQRRARTLAIENGPALFWEDALVDYLVEEAA</sequence>
<dbReference type="SUPFAM" id="SSF47203">
    <property type="entry name" value="Acyl-CoA dehydrogenase C-terminal domain-like"/>
    <property type="match status" value="1"/>
</dbReference>
<dbReference type="AlphaFoldDB" id="A0A6M4G688"/>
<dbReference type="InterPro" id="IPR009075">
    <property type="entry name" value="AcylCo_DH/oxidase_C"/>
</dbReference>
<dbReference type="GO" id="GO:0003995">
    <property type="term" value="F:acyl-CoA dehydrogenase activity"/>
    <property type="evidence" value="ECO:0007669"/>
    <property type="project" value="TreeGrafter"/>
</dbReference>
<evidence type="ECO:0000256" key="1">
    <source>
        <dbReference type="ARBA" id="ARBA00001974"/>
    </source>
</evidence>
<dbReference type="Pfam" id="PF02771">
    <property type="entry name" value="Acyl-CoA_dh_N"/>
    <property type="match status" value="1"/>
</dbReference>